<keyword evidence="3" id="KW-1185">Reference proteome</keyword>
<dbReference type="KEGG" id="pbap:Pla133_44140"/>
<proteinExistence type="predicted"/>
<evidence type="ECO:0000256" key="1">
    <source>
        <dbReference type="SAM" id="Phobius"/>
    </source>
</evidence>
<dbReference type="AlphaFoldDB" id="A0A518BQP9"/>
<organism evidence="2 3">
    <name type="scientific">Engelhardtia mirabilis</name>
    <dbReference type="NCBI Taxonomy" id="2528011"/>
    <lineage>
        <taxon>Bacteria</taxon>
        <taxon>Pseudomonadati</taxon>
        <taxon>Planctomycetota</taxon>
        <taxon>Planctomycetia</taxon>
        <taxon>Planctomycetia incertae sedis</taxon>
        <taxon>Engelhardtia</taxon>
    </lineage>
</organism>
<evidence type="ECO:0000313" key="3">
    <source>
        <dbReference type="Proteomes" id="UP000316921"/>
    </source>
</evidence>
<reference evidence="2 3" key="1">
    <citation type="submission" date="2019-02" db="EMBL/GenBank/DDBJ databases">
        <title>Deep-cultivation of Planctomycetes and their phenomic and genomic characterization uncovers novel biology.</title>
        <authorList>
            <person name="Wiegand S."/>
            <person name="Jogler M."/>
            <person name="Boedeker C."/>
            <person name="Pinto D."/>
            <person name="Vollmers J."/>
            <person name="Rivas-Marin E."/>
            <person name="Kohn T."/>
            <person name="Peeters S.H."/>
            <person name="Heuer A."/>
            <person name="Rast P."/>
            <person name="Oberbeckmann S."/>
            <person name="Bunk B."/>
            <person name="Jeske O."/>
            <person name="Meyerdierks A."/>
            <person name="Storesund J.E."/>
            <person name="Kallscheuer N."/>
            <person name="Luecker S."/>
            <person name="Lage O.M."/>
            <person name="Pohl T."/>
            <person name="Merkel B.J."/>
            <person name="Hornburger P."/>
            <person name="Mueller R.-W."/>
            <person name="Bruemmer F."/>
            <person name="Labrenz M."/>
            <person name="Spormann A.M."/>
            <person name="Op den Camp H."/>
            <person name="Overmann J."/>
            <person name="Amann R."/>
            <person name="Jetten M.S.M."/>
            <person name="Mascher T."/>
            <person name="Medema M.H."/>
            <person name="Devos D.P."/>
            <person name="Kaster A.-K."/>
            <person name="Ovreas L."/>
            <person name="Rohde M."/>
            <person name="Galperin M.Y."/>
            <person name="Jogler C."/>
        </authorList>
    </citation>
    <scope>NUCLEOTIDE SEQUENCE [LARGE SCALE GENOMIC DNA]</scope>
    <source>
        <strain evidence="2 3">Pla133</strain>
    </source>
</reference>
<feature type="transmembrane region" description="Helical" evidence="1">
    <location>
        <begin position="29"/>
        <end position="52"/>
    </location>
</feature>
<sequence>MSETKTATDNQDWHPQLENDVQGGRAFPVWIWGCGGGCLIVLMLFIGGSVWFGNKMFSTFGPEAAWPVISEVMPFGAVRPEGYEPLKVEPRLITGMMRRIPGMDDKELDKVPDMQLLIINRPGDSSGKSDLTAMLYRLPVGATQKEKLEFLHEPANSPGEGEVEVSEGEQLEVTLQGRKLKALRFAADSTGPVNPFMSGESVEVLQVDLSGERARPLLLHLSSNKAGVVLDEAALQDFFAPFDVWGGK</sequence>
<dbReference type="RefSeq" id="WP_145069069.1">
    <property type="nucleotide sequence ID" value="NZ_CP036287.1"/>
</dbReference>
<protein>
    <submittedName>
        <fullName evidence="2">Uncharacterized protein</fullName>
    </submittedName>
</protein>
<keyword evidence="1" id="KW-0472">Membrane</keyword>
<name>A0A518BQP9_9BACT</name>
<evidence type="ECO:0000313" key="2">
    <source>
        <dbReference type="EMBL" id="QDU69295.1"/>
    </source>
</evidence>
<keyword evidence="1" id="KW-0812">Transmembrane</keyword>
<dbReference type="EMBL" id="CP036287">
    <property type="protein sequence ID" value="QDU69295.1"/>
    <property type="molecule type" value="Genomic_DNA"/>
</dbReference>
<accession>A0A518BQP9</accession>
<keyword evidence="1" id="KW-1133">Transmembrane helix</keyword>
<dbReference type="Proteomes" id="UP000316921">
    <property type="component" value="Chromosome"/>
</dbReference>
<gene>
    <name evidence="2" type="ORF">Pla133_44140</name>
</gene>